<gene>
    <name evidence="2" type="ORF">EKH83_15745</name>
</gene>
<accession>A0A4V1KHT7</accession>
<organism evidence="2 3">
    <name type="scientific">Arcticibacter tournemirensis</name>
    <dbReference type="NCBI Taxonomy" id="699437"/>
    <lineage>
        <taxon>Bacteria</taxon>
        <taxon>Pseudomonadati</taxon>
        <taxon>Bacteroidota</taxon>
        <taxon>Sphingobacteriia</taxon>
        <taxon>Sphingobacteriales</taxon>
        <taxon>Sphingobacteriaceae</taxon>
        <taxon>Arcticibacter</taxon>
    </lineage>
</organism>
<sequence length="181" mass="19867">MKPLFPSGKNPFSSVIWSHCFSNSTSFTAVSIVYAIIMAILIGGCSHDRGKIKLHARDSADSAISGHWVLIDSSSKSQQRSTSLDRDTLTAFILNEDHSATLYKKGPAAIKEMAGNWKWSKEISDSAGRPVKQHSKAIVITDHTTNDSIISLKITGDLQTDEPILSIPNSLSYKKEPERTH</sequence>
<dbReference type="Proteomes" id="UP000290848">
    <property type="component" value="Unassembled WGS sequence"/>
</dbReference>
<protein>
    <submittedName>
        <fullName evidence="2">Uncharacterized protein</fullName>
    </submittedName>
</protein>
<evidence type="ECO:0000256" key="1">
    <source>
        <dbReference type="SAM" id="Phobius"/>
    </source>
</evidence>
<feature type="transmembrane region" description="Helical" evidence="1">
    <location>
        <begin position="27"/>
        <end position="45"/>
    </location>
</feature>
<proteinExistence type="predicted"/>
<keyword evidence="1" id="KW-0812">Transmembrane</keyword>
<evidence type="ECO:0000313" key="2">
    <source>
        <dbReference type="EMBL" id="RXF68332.1"/>
    </source>
</evidence>
<dbReference type="AlphaFoldDB" id="A0A4V1KHT7"/>
<comment type="caution">
    <text evidence="2">The sequence shown here is derived from an EMBL/GenBank/DDBJ whole genome shotgun (WGS) entry which is preliminary data.</text>
</comment>
<keyword evidence="1" id="KW-1133">Transmembrane helix</keyword>
<name>A0A4V1KHT7_9SPHI</name>
<dbReference type="EMBL" id="RXOC01000011">
    <property type="protein sequence ID" value="RXF68332.1"/>
    <property type="molecule type" value="Genomic_DNA"/>
</dbReference>
<reference evidence="2 3" key="1">
    <citation type="submission" date="2018-12" db="EMBL/GenBank/DDBJ databases">
        <title>The Draft Genome Sequence of the Soil Bacterium Pedobacter tournemirensis R1.</title>
        <authorList>
            <person name="He J."/>
        </authorList>
    </citation>
    <scope>NUCLEOTIDE SEQUENCE [LARGE SCALE GENOMIC DNA]</scope>
    <source>
        <strain evidence="2 3">R1</strain>
    </source>
</reference>
<keyword evidence="1" id="KW-0472">Membrane</keyword>
<evidence type="ECO:0000313" key="3">
    <source>
        <dbReference type="Proteomes" id="UP000290848"/>
    </source>
</evidence>